<feature type="compositionally biased region" description="Polar residues" evidence="4">
    <location>
        <begin position="39"/>
        <end position="65"/>
    </location>
</feature>
<accession>A0ABR0S7X6</accession>
<dbReference type="PROSITE" id="PS00625">
    <property type="entry name" value="RCC1_1"/>
    <property type="match status" value="1"/>
</dbReference>
<reference evidence="6 7" key="1">
    <citation type="submission" date="2024-01" db="EMBL/GenBank/DDBJ databases">
        <title>Complete genome of Cladobotryum mycophilum ATHUM6906.</title>
        <authorList>
            <person name="Christinaki A.C."/>
            <person name="Myridakis A.I."/>
            <person name="Kouvelis V.N."/>
        </authorList>
    </citation>
    <scope>NUCLEOTIDE SEQUENCE [LARGE SCALE GENOMIC DNA]</scope>
    <source>
        <strain evidence="6 7">ATHUM6906</strain>
    </source>
</reference>
<feature type="region of interest" description="Disordered" evidence="4">
    <location>
        <begin position="194"/>
        <end position="231"/>
    </location>
</feature>
<keyword evidence="1" id="KW-0344">Guanine-nucleotide releasing factor</keyword>
<feature type="compositionally biased region" description="Basic and acidic residues" evidence="4">
    <location>
        <begin position="194"/>
        <end position="206"/>
    </location>
</feature>
<evidence type="ECO:0000256" key="1">
    <source>
        <dbReference type="ARBA" id="ARBA00022658"/>
    </source>
</evidence>
<proteinExistence type="predicted"/>
<dbReference type="InterPro" id="IPR000408">
    <property type="entry name" value="Reg_chr_condens"/>
</dbReference>
<dbReference type="PANTHER" id="PTHR45982">
    <property type="entry name" value="REGULATOR OF CHROMOSOME CONDENSATION"/>
    <property type="match status" value="1"/>
</dbReference>
<dbReference type="Pfam" id="PF25390">
    <property type="entry name" value="WD40_RLD"/>
    <property type="match status" value="1"/>
</dbReference>
<dbReference type="InterPro" id="IPR009091">
    <property type="entry name" value="RCC1/BLIP-II"/>
</dbReference>
<evidence type="ECO:0000256" key="2">
    <source>
        <dbReference type="ARBA" id="ARBA00022737"/>
    </source>
</evidence>
<dbReference type="PRINTS" id="PR00633">
    <property type="entry name" value="RCCNDNSATION"/>
</dbReference>
<dbReference type="Gene3D" id="2.130.10.30">
    <property type="entry name" value="Regulator of chromosome condensation 1/beta-lactamase-inhibitor protein II"/>
    <property type="match status" value="1"/>
</dbReference>
<feature type="repeat" description="RCC1" evidence="3">
    <location>
        <begin position="255"/>
        <end position="312"/>
    </location>
</feature>
<evidence type="ECO:0000256" key="3">
    <source>
        <dbReference type="PROSITE-ProRule" id="PRU00235"/>
    </source>
</evidence>
<feature type="domain" description="RCC1-like" evidence="5">
    <location>
        <begin position="124"/>
        <end position="541"/>
    </location>
</feature>
<dbReference type="InterPro" id="IPR051553">
    <property type="entry name" value="Ran_GTPase-activating"/>
</dbReference>
<feature type="repeat" description="RCC1" evidence="3">
    <location>
        <begin position="180"/>
        <end position="254"/>
    </location>
</feature>
<evidence type="ECO:0000313" key="6">
    <source>
        <dbReference type="EMBL" id="KAK5987885.1"/>
    </source>
</evidence>
<keyword evidence="7" id="KW-1185">Reference proteome</keyword>
<feature type="repeat" description="RCC1" evidence="3">
    <location>
        <begin position="313"/>
        <end position="366"/>
    </location>
</feature>
<feature type="repeat" description="RCC1" evidence="3">
    <location>
        <begin position="492"/>
        <end position="545"/>
    </location>
</feature>
<dbReference type="Proteomes" id="UP001338125">
    <property type="component" value="Unassembled WGS sequence"/>
</dbReference>
<feature type="region of interest" description="Disordered" evidence="4">
    <location>
        <begin position="1"/>
        <end position="107"/>
    </location>
</feature>
<name>A0ABR0S7X6_9HYPO</name>
<dbReference type="EMBL" id="JAVFKD010000016">
    <property type="protein sequence ID" value="KAK5987885.1"/>
    <property type="molecule type" value="Genomic_DNA"/>
</dbReference>
<feature type="repeat" description="RCC1" evidence="3">
    <location>
        <begin position="367"/>
        <end position="423"/>
    </location>
</feature>
<evidence type="ECO:0000313" key="7">
    <source>
        <dbReference type="Proteomes" id="UP001338125"/>
    </source>
</evidence>
<dbReference type="InterPro" id="IPR058923">
    <property type="entry name" value="RCC1-like_dom"/>
</dbReference>
<dbReference type="SUPFAM" id="SSF50985">
    <property type="entry name" value="RCC1/BLIP-II"/>
    <property type="match status" value="1"/>
</dbReference>
<protein>
    <submittedName>
        <fullName evidence="6">Guanine nucleotide exchange factor SRM1</fullName>
    </submittedName>
</protein>
<sequence>MSGNKVKGRLTTGSHAGGRVMKAAAKKRSTLVTDASKLLSKTSSPHGKSPKASTGASALATTPTKGQGKRKREDAEDESHTEDGETPRPAKKSKAAAPKAEKRPSRVDAAPAVINKVPSKVLTVLIFGAGECGELGLGPKRKAALNPRVNPFLNPNDAGTFHAVQVACGGMHTLALTADNKIVSWGVNDNDALGRDTRWEGGMRDADESEDEDDEDLNPHESTPTNIPTSYFPEGTTFVQVAAGDSCSFALTATGLVYGWGTFLDSQGRARFRLDENKELIEKQEQPILVPGLSRITQIACGANHALALDASGTVWGWGNCEQNQLGRPHAGALEDTLTPRKVEIGRRGIKYIASGEYHSFAVDDKDRVWGWGLNSFGEAGYAKTAGGDAAVLPEPKRVRELSRKGIRVIDGGAHHSAAVTADGECLVWGRLDGGQLGIKFSQEQLDDETQIRRDEYNKPRICLKPTAVPNIGKVAHVACGTDHTIIINDQGHGYATGFGSSGQLGLGDEDDRDVARKMGGKNVVERELLWAGAGGQFSVVAATVKIE</sequence>
<keyword evidence="2" id="KW-0677">Repeat</keyword>
<dbReference type="PROSITE" id="PS00626">
    <property type="entry name" value="RCC1_2"/>
    <property type="match status" value="3"/>
</dbReference>
<dbReference type="PANTHER" id="PTHR45982:SF1">
    <property type="entry name" value="REGULATOR OF CHROMOSOME CONDENSATION"/>
    <property type="match status" value="1"/>
</dbReference>
<feature type="repeat" description="RCC1" evidence="3">
    <location>
        <begin position="122"/>
        <end position="179"/>
    </location>
</feature>
<evidence type="ECO:0000256" key="4">
    <source>
        <dbReference type="SAM" id="MobiDB-lite"/>
    </source>
</evidence>
<gene>
    <name evidence="6" type="ORF">PT974_12020</name>
</gene>
<feature type="repeat" description="RCC1" evidence="3">
    <location>
        <begin position="424"/>
        <end position="491"/>
    </location>
</feature>
<comment type="caution">
    <text evidence="6">The sequence shown here is derived from an EMBL/GenBank/DDBJ whole genome shotgun (WGS) entry which is preliminary data.</text>
</comment>
<feature type="compositionally biased region" description="Polar residues" evidence="4">
    <location>
        <begin position="220"/>
        <end position="229"/>
    </location>
</feature>
<evidence type="ECO:0000259" key="5">
    <source>
        <dbReference type="Pfam" id="PF25390"/>
    </source>
</evidence>
<dbReference type="PROSITE" id="PS50012">
    <property type="entry name" value="RCC1_3"/>
    <property type="match status" value="7"/>
</dbReference>
<organism evidence="6 7">
    <name type="scientific">Cladobotryum mycophilum</name>
    <dbReference type="NCBI Taxonomy" id="491253"/>
    <lineage>
        <taxon>Eukaryota</taxon>
        <taxon>Fungi</taxon>
        <taxon>Dikarya</taxon>
        <taxon>Ascomycota</taxon>
        <taxon>Pezizomycotina</taxon>
        <taxon>Sordariomycetes</taxon>
        <taxon>Hypocreomycetidae</taxon>
        <taxon>Hypocreales</taxon>
        <taxon>Hypocreaceae</taxon>
        <taxon>Cladobotryum</taxon>
    </lineage>
</organism>
<feature type="compositionally biased region" description="Acidic residues" evidence="4">
    <location>
        <begin position="207"/>
        <end position="216"/>
    </location>
</feature>